<reference evidence="1 2" key="1">
    <citation type="submission" date="2019-11" db="EMBL/GenBank/DDBJ databases">
        <title>Genome sequences of 17 halophilic strains isolated from different environments.</title>
        <authorList>
            <person name="Furrow R.E."/>
        </authorList>
    </citation>
    <scope>NUCLEOTIDE SEQUENCE [LARGE SCALE GENOMIC DNA]</scope>
    <source>
        <strain evidence="1 2">22507_15_FS</strain>
    </source>
</reference>
<dbReference type="GO" id="GO:0002143">
    <property type="term" value="P:tRNA wobble position uridine thiolation"/>
    <property type="evidence" value="ECO:0007669"/>
    <property type="project" value="TreeGrafter"/>
</dbReference>
<accession>A0A9X5B5G0</accession>
<dbReference type="GO" id="GO:0097163">
    <property type="term" value="F:sulfur carrier activity"/>
    <property type="evidence" value="ECO:0007669"/>
    <property type="project" value="TreeGrafter"/>
</dbReference>
<organism evidence="1 2">
    <name type="scientific">Vreelandella halophila</name>
    <dbReference type="NCBI Taxonomy" id="86177"/>
    <lineage>
        <taxon>Bacteria</taxon>
        <taxon>Pseudomonadati</taxon>
        <taxon>Pseudomonadota</taxon>
        <taxon>Gammaproteobacteria</taxon>
        <taxon>Oceanospirillales</taxon>
        <taxon>Halomonadaceae</taxon>
        <taxon>Vreelandella</taxon>
    </lineage>
</organism>
<dbReference type="InterPro" id="IPR027396">
    <property type="entry name" value="DsrEFH-like"/>
</dbReference>
<evidence type="ECO:0008006" key="3">
    <source>
        <dbReference type="Google" id="ProtNLM"/>
    </source>
</evidence>
<dbReference type="Pfam" id="PF02635">
    <property type="entry name" value="DsrE"/>
    <property type="match status" value="1"/>
</dbReference>
<dbReference type="PANTHER" id="PTHR34874:SF3">
    <property type="entry name" value="SULFURTRANSFERASE TUSD"/>
    <property type="match status" value="1"/>
</dbReference>
<dbReference type="AlphaFoldDB" id="A0A9X5B5G0"/>
<protein>
    <recommendedName>
        <fullName evidence="3">Sulfurtransferase complex subunit TusD</fullName>
    </recommendedName>
</protein>
<dbReference type="InterPro" id="IPR003787">
    <property type="entry name" value="Sulphur_relay_DsrE/F-like"/>
</dbReference>
<sequence length="129" mass="13909">MPARTDTALKAAFHITAGPTERQALHSAWCFASALLQAGHSINRIFLQGDAVFLAAKPDPASPTRNENANQWEQLIAAWSLPATVCIGSAEQRALGDAHLRHGWSTGGLGDWVMACTEADRILQFTGER</sequence>
<gene>
    <name evidence="1" type="ORF">GLW01_12185</name>
</gene>
<dbReference type="PANTHER" id="PTHR34874">
    <property type="entry name" value="PROTEIN YCHN"/>
    <property type="match status" value="1"/>
</dbReference>
<dbReference type="EMBL" id="WMEX01000006">
    <property type="protein sequence ID" value="MYL27551.1"/>
    <property type="molecule type" value="Genomic_DNA"/>
</dbReference>
<comment type="caution">
    <text evidence="1">The sequence shown here is derived from an EMBL/GenBank/DDBJ whole genome shotgun (WGS) entry which is preliminary data.</text>
</comment>
<dbReference type="SUPFAM" id="SSF75169">
    <property type="entry name" value="DsrEFH-like"/>
    <property type="match status" value="1"/>
</dbReference>
<proteinExistence type="predicted"/>
<name>A0A9X5B5G0_9GAMM</name>
<dbReference type="GO" id="GO:1990228">
    <property type="term" value="C:sulfurtransferase complex"/>
    <property type="evidence" value="ECO:0007669"/>
    <property type="project" value="TreeGrafter"/>
</dbReference>
<dbReference type="Proteomes" id="UP000460751">
    <property type="component" value="Unassembled WGS sequence"/>
</dbReference>
<dbReference type="Gene3D" id="3.40.1260.10">
    <property type="entry name" value="DsrEFH-like"/>
    <property type="match status" value="1"/>
</dbReference>
<evidence type="ECO:0000313" key="1">
    <source>
        <dbReference type="EMBL" id="MYL27551.1"/>
    </source>
</evidence>
<evidence type="ECO:0000313" key="2">
    <source>
        <dbReference type="Proteomes" id="UP000460751"/>
    </source>
</evidence>
<keyword evidence="2" id="KW-1185">Reference proteome</keyword>